<reference evidence="1 2" key="1">
    <citation type="submission" date="2020-08" db="EMBL/GenBank/DDBJ databases">
        <title>Genomic Encyclopedia of Type Strains, Phase IV (KMG-IV): sequencing the most valuable type-strain genomes for metagenomic binning, comparative biology and taxonomic classification.</title>
        <authorList>
            <person name="Goeker M."/>
        </authorList>
    </citation>
    <scope>NUCLEOTIDE SEQUENCE [LARGE SCALE GENOMIC DNA]</scope>
    <source>
        <strain evidence="1 2">DSM 27471</strain>
    </source>
</reference>
<protein>
    <submittedName>
        <fullName evidence="1">Uncharacterized protein YicC (UPF0701 family)</fullName>
    </submittedName>
</protein>
<evidence type="ECO:0000313" key="2">
    <source>
        <dbReference type="Proteomes" id="UP000544222"/>
    </source>
</evidence>
<organism evidence="1 2">
    <name type="scientific">Microbacter margulisiae</name>
    <dbReference type="NCBI Taxonomy" id="1350067"/>
    <lineage>
        <taxon>Bacteria</taxon>
        <taxon>Pseudomonadati</taxon>
        <taxon>Bacteroidota</taxon>
        <taxon>Bacteroidia</taxon>
        <taxon>Bacteroidales</taxon>
        <taxon>Porphyromonadaceae</taxon>
        <taxon>Microbacter</taxon>
    </lineage>
</organism>
<dbReference type="AlphaFoldDB" id="A0A7W5DP30"/>
<comment type="caution">
    <text evidence="1">The sequence shown here is derived from an EMBL/GenBank/DDBJ whole genome shotgun (WGS) entry which is preliminary data.</text>
</comment>
<proteinExistence type="predicted"/>
<sequence length="52" mass="6302">MAEIESHVLNEQYLNRYIETEEKVKKKFRRGKNIEAIKILRLTGNLQMKKLR</sequence>
<keyword evidence="2" id="KW-1185">Reference proteome</keyword>
<dbReference type="EMBL" id="JACHYB010000001">
    <property type="protein sequence ID" value="MBB3185994.1"/>
    <property type="molecule type" value="Genomic_DNA"/>
</dbReference>
<name>A0A7W5DP30_9PORP</name>
<gene>
    <name evidence="1" type="ORF">FHX64_000157</name>
</gene>
<accession>A0A7W5DP30</accession>
<evidence type="ECO:0000313" key="1">
    <source>
        <dbReference type="EMBL" id="MBB3185994.1"/>
    </source>
</evidence>
<dbReference type="Proteomes" id="UP000544222">
    <property type="component" value="Unassembled WGS sequence"/>
</dbReference>